<evidence type="ECO:0000256" key="3">
    <source>
        <dbReference type="ARBA" id="ARBA00022630"/>
    </source>
</evidence>
<comment type="pathway">
    <text evidence="1 14">Cofactor biosynthesis; FAD biosynthesis; FAD from FMN: step 1/1.</text>
</comment>
<dbReference type="SMART" id="SM00904">
    <property type="entry name" value="Flavokinase"/>
    <property type="match status" value="1"/>
</dbReference>
<dbReference type="PIRSF" id="PIRSF004491">
    <property type="entry name" value="FAD_Synth"/>
    <property type="match status" value="1"/>
</dbReference>
<dbReference type="PANTHER" id="PTHR22749:SF6">
    <property type="entry name" value="RIBOFLAVIN KINASE"/>
    <property type="match status" value="1"/>
</dbReference>
<dbReference type="GO" id="GO:0003919">
    <property type="term" value="F:FMN adenylyltransferase activity"/>
    <property type="evidence" value="ECO:0007669"/>
    <property type="project" value="UniProtKB-EC"/>
</dbReference>
<dbReference type="Proteomes" id="UP001596108">
    <property type="component" value="Unassembled WGS sequence"/>
</dbReference>
<organism evidence="16 17">
    <name type="scientific">Cohnella yongneupensis</name>
    <dbReference type="NCBI Taxonomy" id="425006"/>
    <lineage>
        <taxon>Bacteria</taxon>
        <taxon>Bacillati</taxon>
        <taxon>Bacillota</taxon>
        <taxon>Bacilli</taxon>
        <taxon>Bacillales</taxon>
        <taxon>Paenibacillaceae</taxon>
        <taxon>Cohnella</taxon>
    </lineage>
</organism>
<comment type="similarity">
    <text evidence="14">Belongs to the ribF family.</text>
</comment>
<dbReference type="RefSeq" id="WP_378114466.1">
    <property type="nucleotide sequence ID" value="NZ_JBHSNC010000057.1"/>
</dbReference>
<evidence type="ECO:0000256" key="6">
    <source>
        <dbReference type="ARBA" id="ARBA00022695"/>
    </source>
</evidence>
<dbReference type="Gene3D" id="2.40.30.30">
    <property type="entry name" value="Riboflavin kinase-like"/>
    <property type="match status" value="1"/>
</dbReference>
<comment type="catalytic activity">
    <reaction evidence="13 14">
        <text>FMN + ATP + H(+) = FAD + diphosphate</text>
        <dbReference type="Rhea" id="RHEA:17237"/>
        <dbReference type="ChEBI" id="CHEBI:15378"/>
        <dbReference type="ChEBI" id="CHEBI:30616"/>
        <dbReference type="ChEBI" id="CHEBI:33019"/>
        <dbReference type="ChEBI" id="CHEBI:57692"/>
        <dbReference type="ChEBI" id="CHEBI:58210"/>
        <dbReference type="EC" id="2.7.7.2"/>
    </reaction>
</comment>
<dbReference type="Pfam" id="PF06574">
    <property type="entry name" value="FAD_syn"/>
    <property type="match status" value="1"/>
</dbReference>
<dbReference type="InterPro" id="IPR015865">
    <property type="entry name" value="Riboflavin_kinase_bac/euk"/>
</dbReference>
<evidence type="ECO:0000256" key="2">
    <source>
        <dbReference type="ARBA" id="ARBA00005201"/>
    </source>
</evidence>
<dbReference type="InterPro" id="IPR002606">
    <property type="entry name" value="Riboflavin_kinase_bac"/>
</dbReference>
<name>A0ABW0R6C2_9BACL</name>
<keyword evidence="10 14" id="KW-0067">ATP-binding</keyword>
<keyword evidence="17" id="KW-1185">Reference proteome</keyword>
<evidence type="ECO:0000256" key="14">
    <source>
        <dbReference type="PIRNR" id="PIRNR004491"/>
    </source>
</evidence>
<dbReference type="InterPro" id="IPR023465">
    <property type="entry name" value="Riboflavin_kinase_dom_sf"/>
</dbReference>
<dbReference type="SUPFAM" id="SSF52374">
    <property type="entry name" value="Nucleotidylyl transferase"/>
    <property type="match status" value="1"/>
</dbReference>
<evidence type="ECO:0000256" key="1">
    <source>
        <dbReference type="ARBA" id="ARBA00004726"/>
    </source>
</evidence>
<dbReference type="InterPro" id="IPR015864">
    <property type="entry name" value="FAD_synthase"/>
</dbReference>
<keyword evidence="6 14" id="KW-0548">Nucleotidyltransferase</keyword>
<protein>
    <recommendedName>
        <fullName evidence="14">Riboflavin biosynthesis protein</fullName>
    </recommendedName>
    <domain>
        <recommendedName>
            <fullName evidence="14">Riboflavin kinase</fullName>
            <ecNumber evidence="14">2.7.1.26</ecNumber>
        </recommendedName>
        <alternativeName>
            <fullName evidence="14">Flavokinase</fullName>
        </alternativeName>
    </domain>
    <domain>
        <recommendedName>
            <fullName evidence="14">FMN adenylyltransferase</fullName>
            <ecNumber evidence="14">2.7.7.2</ecNumber>
        </recommendedName>
        <alternativeName>
            <fullName evidence="14">FAD pyrophosphorylase</fullName>
        </alternativeName>
        <alternativeName>
            <fullName evidence="14">FAD synthase</fullName>
        </alternativeName>
    </domain>
</protein>
<proteinExistence type="inferred from homology"/>
<dbReference type="EC" id="2.7.7.2" evidence="14"/>
<keyword evidence="3 14" id="KW-0285">Flavoprotein</keyword>
<keyword evidence="9 14" id="KW-0274">FAD</keyword>
<dbReference type="PANTHER" id="PTHR22749">
    <property type="entry name" value="RIBOFLAVIN KINASE/FMN ADENYLYLTRANSFERASE"/>
    <property type="match status" value="1"/>
</dbReference>
<comment type="caution">
    <text evidence="16">The sequence shown here is derived from an EMBL/GenBank/DDBJ whole genome shotgun (WGS) entry which is preliminary data.</text>
</comment>
<evidence type="ECO:0000259" key="15">
    <source>
        <dbReference type="SMART" id="SM00904"/>
    </source>
</evidence>
<dbReference type="InterPro" id="IPR023468">
    <property type="entry name" value="Riboflavin_kinase"/>
</dbReference>
<dbReference type="NCBIfam" id="NF004160">
    <property type="entry name" value="PRK05627.1-3"/>
    <property type="match status" value="1"/>
</dbReference>
<evidence type="ECO:0000256" key="7">
    <source>
        <dbReference type="ARBA" id="ARBA00022741"/>
    </source>
</evidence>
<comment type="pathway">
    <text evidence="2 14">Cofactor biosynthesis; FMN biosynthesis; FMN from riboflavin (ATP route): step 1/1.</text>
</comment>
<evidence type="ECO:0000256" key="5">
    <source>
        <dbReference type="ARBA" id="ARBA00022679"/>
    </source>
</evidence>
<evidence type="ECO:0000313" key="17">
    <source>
        <dbReference type="Proteomes" id="UP001596108"/>
    </source>
</evidence>
<evidence type="ECO:0000256" key="10">
    <source>
        <dbReference type="ARBA" id="ARBA00022840"/>
    </source>
</evidence>
<keyword evidence="4 14" id="KW-0288">FMN</keyword>
<dbReference type="Pfam" id="PF01687">
    <property type="entry name" value="Flavokinase"/>
    <property type="match status" value="1"/>
</dbReference>
<evidence type="ECO:0000256" key="11">
    <source>
        <dbReference type="ARBA" id="ARBA00023268"/>
    </source>
</evidence>
<dbReference type="CDD" id="cd02064">
    <property type="entry name" value="FAD_synthetase_N"/>
    <property type="match status" value="1"/>
</dbReference>
<dbReference type="GO" id="GO:0008531">
    <property type="term" value="F:riboflavin kinase activity"/>
    <property type="evidence" value="ECO:0007669"/>
    <property type="project" value="UniProtKB-EC"/>
</dbReference>
<evidence type="ECO:0000256" key="13">
    <source>
        <dbReference type="ARBA" id="ARBA00049494"/>
    </source>
</evidence>
<dbReference type="SUPFAM" id="SSF82114">
    <property type="entry name" value="Riboflavin kinase-like"/>
    <property type="match status" value="1"/>
</dbReference>
<evidence type="ECO:0000256" key="4">
    <source>
        <dbReference type="ARBA" id="ARBA00022643"/>
    </source>
</evidence>
<keyword evidence="11" id="KW-0511">Multifunctional enzyme</keyword>
<evidence type="ECO:0000256" key="9">
    <source>
        <dbReference type="ARBA" id="ARBA00022827"/>
    </source>
</evidence>
<evidence type="ECO:0000313" key="16">
    <source>
        <dbReference type="EMBL" id="MFC5532503.1"/>
    </source>
</evidence>
<dbReference type="InterPro" id="IPR014729">
    <property type="entry name" value="Rossmann-like_a/b/a_fold"/>
</dbReference>
<keyword evidence="8 14" id="KW-0418">Kinase</keyword>
<feature type="domain" description="Riboflavin kinase" evidence="15">
    <location>
        <begin position="192"/>
        <end position="326"/>
    </location>
</feature>
<sequence length="330" mass="36028">MERYDLYVNNVMEAGRLPAGACKPKGISLAIGFFDGVHLGHQEVIRQAVALAKQQGLVPAVMTFDPHPRVVLGHGSQYTTVLTPVEDKLALFAGLGVEAAYVIHFDRPFSEVTAEQFVRSLIAPIGVRTAVVGFDFKFGHRGEGNAESLQSFGDGNIQVHVVSPVFADGGKVSSTRIREKLAAGEPRDASQLIGRPYVIQGIVVHGDARGRLLGFPTANVMPEQPYVIPQNGVYAIEIDVLPKPGTTETATRYQGVLNVGVRPTFEAPGGQLKLEAHLFDYSGDLYGREIALVFHSFIRPERKFESIDQLVAQISQDAERSRELLTEQLR</sequence>
<keyword evidence="5 14" id="KW-0808">Transferase</keyword>
<evidence type="ECO:0000256" key="12">
    <source>
        <dbReference type="ARBA" id="ARBA00047880"/>
    </source>
</evidence>
<keyword evidence="7 14" id="KW-0547">Nucleotide-binding</keyword>
<reference evidence="17" key="1">
    <citation type="journal article" date="2019" name="Int. J. Syst. Evol. Microbiol.">
        <title>The Global Catalogue of Microorganisms (GCM) 10K type strain sequencing project: providing services to taxonomists for standard genome sequencing and annotation.</title>
        <authorList>
            <consortium name="The Broad Institute Genomics Platform"/>
            <consortium name="The Broad Institute Genome Sequencing Center for Infectious Disease"/>
            <person name="Wu L."/>
            <person name="Ma J."/>
        </authorList>
    </citation>
    <scope>NUCLEOTIDE SEQUENCE [LARGE SCALE GENOMIC DNA]</scope>
    <source>
        <strain evidence="17">CGMCC 1.18578</strain>
    </source>
</reference>
<accession>A0ABW0R6C2</accession>
<dbReference type="NCBIfam" id="TIGR00083">
    <property type="entry name" value="ribF"/>
    <property type="match status" value="1"/>
</dbReference>
<dbReference type="EC" id="2.7.1.26" evidence="14"/>
<comment type="catalytic activity">
    <reaction evidence="12 14">
        <text>riboflavin + ATP = FMN + ADP + H(+)</text>
        <dbReference type="Rhea" id="RHEA:14357"/>
        <dbReference type="ChEBI" id="CHEBI:15378"/>
        <dbReference type="ChEBI" id="CHEBI:30616"/>
        <dbReference type="ChEBI" id="CHEBI:57986"/>
        <dbReference type="ChEBI" id="CHEBI:58210"/>
        <dbReference type="ChEBI" id="CHEBI:456216"/>
        <dbReference type="EC" id="2.7.1.26"/>
    </reaction>
</comment>
<evidence type="ECO:0000256" key="8">
    <source>
        <dbReference type="ARBA" id="ARBA00022777"/>
    </source>
</evidence>
<dbReference type="EMBL" id="JBHSNC010000057">
    <property type="protein sequence ID" value="MFC5532503.1"/>
    <property type="molecule type" value="Genomic_DNA"/>
</dbReference>
<dbReference type="Gene3D" id="3.40.50.620">
    <property type="entry name" value="HUPs"/>
    <property type="match status" value="1"/>
</dbReference>
<gene>
    <name evidence="16" type="ORF">ACFPQ4_24055</name>
</gene>